<evidence type="ECO:0000256" key="1">
    <source>
        <dbReference type="SAM" id="Phobius"/>
    </source>
</evidence>
<feature type="transmembrane region" description="Helical" evidence="1">
    <location>
        <begin position="108"/>
        <end position="130"/>
    </location>
</feature>
<keyword evidence="3" id="KW-1185">Reference proteome</keyword>
<name>A0A0S3Q138_9BRAD</name>
<evidence type="ECO:0000313" key="3">
    <source>
        <dbReference type="Proteomes" id="UP000236884"/>
    </source>
</evidence>
<dbReference type="OrthoDB" id="7032238at2"/>
<keyword evidence="1" id="KW-0472">Membrane</keyword>
<evidence type="ECO:0008006" key="4">
    <source>
        <dbReference type="Google" id="ProtNLM"/>
    </source>
</evidence>
<feature type="transmembrane region" description="Helical" evidence="1">
    <location>
        <begin position="22"/>
        <end position="51"/>
    </location>
</feature>
<reference evidence="2 3" key="1">
    <citation type="submission" date="2015-08" db="EMBL/GenBank/DDBJ databases">
        <title>Investigation of the bacterial diversity of lava forest soil.</title>
        <authorList>
            <person name="Lee J.S."/>
        </authorList>
    </citation>
    <scope>NUCLEOTIDE SEQUENCE [LARGE SCALE GENOMIC DNA]</scope>
    <source>
        <strain evidence="2 3">GJW-30</strain>
    </source>
</reference>
<dbReference type="EMBL" id="AP014946">
    <property type="protein sequence ID" value="BAT61874.1"/>
    <property type="molecule type" value="Genomic_DNA"/>
</dbReference>
<dbReference type="RefSeq" id="WP_096358517.1">
    <property type="nucleotide sequence ID" value="NZ_AP014946.1"/>
</dbReference>
<proteinExistence type="predicted"/>
<keyword evidence="1" id="KW-0812">Transmembrane</keyword>
<dbReference type="KEGG" id="vgo:GJW-30_1_04436"/>
<protein>
    <recommendedName>
        <fullName evidence="4">Mll5186 protein</fullName>
    </recommendedName>
</protein>
<gene>
    <name evidence="2" type="ORF">GJW-30_1_04436</name>
</gene>
<keyword evidence="1" id="KW-1133">Transmembrane helix</keyword>
<dbReference type="Proteomes" id="UP000236884">
    <property type="component" value="Chromosome"/>
</dbReference>
<evidence type="ECO:0000313" key="2">
    <source>
        <dbReference type="EMBL" id="BAT61874.1"/>
    </source>
</evidence>
<dbReference type="AlphaFoldDB" id="A0A0S3Q138"/>
<accession>A0A0S3Q138</accession>
<sequence length="294" mass="29134">MTDTTIVAAEPSPAGNASVIDWAAIFAGAAVATALSFVLFTFGTAIGLASVSPYSGSNPSATTVSAAGAFWVLVVMIGSFALGGYFAGRFRRLTSTALTVDERTVRDGAHGLAVWAIGILVGAFLAASLASGIGRTASAVAGQAASAAAPAAGAAASAGASRVSGDQLSSIVDGMVRADPAASNNAANSQDTTASISRILAASALRGNISEEDKTYLVRLVAARSGISEDDARRRVDAAVAQARAAAESAKQAADKARKAAVIIAFLLAAASIVSAGAAYWSGTLGGEHRDALT</sequence>
<feature type="transmembrane region" description="Helical" evidence="1">
    <location>
        <begin position="260"/>
        <end position="281"/>
    </location>
</feature>
<feature type="transmembrane region" description="Helical" evidence="1">
    <location>
        <begin position="63"/>
        <end position="88"/>
    </location>
</feature>
<organism evidence="2 3">
    <name type="scientific">Variibacter gotjawalensis</name>
    <dbReference type="NCBI Taxonomy" id="1333996"/>
    <lineage>
        <taxon>Bacteria</taxon>
        <taxon>Pseudomonadati</taxon>
        <taxon>Pseudomonadota</taxon>
        <taxon>Alphaproteobacteria</taxon>
        <taxon>Hyphomicrobiales</taxon>
        <taxon>Nitrobacteraceae</taxon>
        <taxon>Variibacter</taxon>
    </lineage>
</organism>